<dbReference type="Pfam" id="PF02896">
    <property type="entry name" value="PEP-utilizers_C"/>
    <property type="match status" value="1"/>
</dbReference>
<dbReference type="SUPFAM" id="SSF51621">
    <property type="entry name" value="Phosphoenolpyruvate/pyruvate domain"/>
    <property type="match status" value="1"/>
</dbReference>
<keyword evidence="12 15" id="KW-0460">Magnesium</keyword>
<proteinExistence type="inferred from homology"/>
<comment type="caution">
    <text evidence="19">The sequence shown here is derived from an EMBL/GenBank/DDBJ whole genome shotgun (WGS) entry which is preliminary data.</text>
</comment>
<dbReference type="UniPathway" id="UPA00138"/>
<evidence type="ECO:0000256" key="5">
    <source>
        <dbReference type="ARBA" id="ARBA00011996"/>
    </source>
</evidence>
<dbReference type="InterPro" id="IPR036637">
    <property type="entry name" value="Phosphohistidine_dom_sf"/>
</dbReference>
<dbReference type="InterPro" id="IPR006319">
    <property type="entry name" value="PEP_synth"/>
</dbReference>
<dbReference type="GO" id="GO:0008986">
    <property type="term" value="F:pyruvate, water dikinase activity"/>
    <property type="evidence" value="ECO:0007669"/>
    <property type="project" value="UniProtKB-EC"/>
</dbReference>
<dbReference type="InterPro" id="IPR000121">
    <property type="entry name" value="PEP_util_C"/>
</dbReference>
<dbReference type="SUPFAM" id="SSF56059">
    <property type="entry name" value="Glutathione synthetase ATP-binding domain-like"/>
    <property type="match status" value="1"/>
</dbReference>
<comment type="catalytic activity">
    <reaction evidence="14 15">
        <text>pyruvate + ATP + H2O = phosphoenolpyruvate + AMP + phosphate + 2 H(+)</text>
        <dbReference type="Rhea" id="RHEA:11364"/>
        <dbReference type="ChEBI" id="CHEBI:15361"/>
        <dbReference type="ChEBI" id="CHEBI:15377"/>
        <dbReference type="ChEBI" id="CHEBI:15378"/>
        <dbReference type="ChEBI" id="CHEBI:30616"/>
        <dbReference type="ChEBI" id="CHEBI:43474"/>
        <dbReference type="ChEBI" id="CHEBI:58702"/>
        <dbReference type="ChEBI" id="CHEBI:456215"/>
        <dbReference type="EC" id="2.7.9.2"/>
    </reaction>
</comment>
<dbReference type="InterPro" id="IPR040442">
    <property type="entry name" value="Pyrv_kinase-like_dom_sf"/>
</dbReference>
<dbReference type="InterPro" id="IPR015813">
    <property type="entry name" value="Pyrv/PenolPyrv_kinase-like_dom"/>
</dbReference>
<evidence type="ECO:0000256" key="14">
    <source>
        <dbReference type="ARBA" id="ARBA00047700"/>
    </source>
</evidence>
<keyword evidence="11 15" id="KW-0067">ATP-binding</keyword>
<dbReference type="PROSITE" id="PS00370">
    <property type="entry name" value="PEP_ENZYMES_PHOS_SITE"/>
    <property type="match status" value="1"/>
</dbReference>
<evidence type="ECO:0000256" key="3">
    <source>
        <dbReference type="ARBA" id="ARBA00004742"/>
    </source>
</evidence>
<reference evidence="19 20" key="1">
    <citation type="submission" date="2020-02" db="EMBL/GenBank/DDBJ databases">
        <title>Aliifodinibius halophilus 2W32, complete genome.</title>
        <authorList>
            <person name="Li Y."/>
            <person name="Wu S."/>
        </authorList>
    </citation>
    <scope>NUCLEOTIDE SEQUENCE [LARGE SCALE GENOMIC DNA]</scope>
    <source>
        <strain evidence="19 20">2W32</strain>
    </source>
</reference>
<sequence>MKKPYSTFIKWFGDIDMQDMADVGGKNASLGEMSQYLQSTEVNIPGGFASTAEAYRTFVSENDLDQTIREELKQYKNGTQDLHETGLHIRDAFKKGMIPIPIAKEISTAYDRLCTQSGVKNASVAVRSSATAEDLPTASFAGLQETFLNVQGKEQLMDMCKKCFASLFTDRAISYRDEKGFDHLEVALSIGVQRMIRADKAGSGVLFTLDTETGFPDTIVINAGWGLGENIVQGTINPDQYIVFKPLLGQAGCTPILEKILGSKNQKMVFVAKNGNRVKNVQTTTEEQHSFVLSDEEIIALSEGAVRIEDHYKKPMDIEWVKEDETDNLFIVQARPETVHSAAQKGLFKSYKLKEKNANPILKGVSIGSAIVHGKVRHVEHISDLETLEEDDIMVAQMTEPDWVPAMKNIRGIITDSGGRTCHAAIISREMGIPAIVGTEVATNVLDEGKEITLSTARGQEGAVYDHYLDYEVDEVDLKELPDIDTDIMINLATPDTAFNWWQLPIQGIGLARMEFIISNHIKVHPMALLNFDKVIKESDRKKIRKITKDYKNKGDFFVNKLSDGIAKIAASQYPKPVIVRTSDFKTNEYAGLIGGKDLEPQEDNPMLGWRGASRYYSDEYKDAFALECKAIKQVREEIGLENVIVMIPFCRRTSEARRVLEEMQKNGLERGKYGLKVYMMCEIPSNIILAEQFARYFDGFSIGSNDLTQLILGVDRDSTKLNYLFDENDEAVKISIQQLIQKAHKMNSTVGFCGQAPSDNPDYAEFLVRSGIDSISVNPDSVVEVIKHIYQAEVNNYSKPV</sequence>
<dbReference type="GO" id="GO:0006094">
    <property type="term" value="P:gluconeogenesis"/>
    <property type="evidence" value="ECO:0007669"/>
    <property type="project" value="UniProtKB-UniPathway"/>
</dbReference>
<evidence type="ECO:0000256" key="12">
    <source>
        <dbReference type="ARBA" id="ARBA00022842"/>
    </source>
</evidence>
<dbReference type="Pfam" id="PF01326">
    <property type="entry name" value="PPDK_N"/>
    <property type="match status" value="1"/>
</dbReference>
<keyword evidence="7 15" id="KW-0808">Transferase</keyword>
<comment type="pathway">
    <text evidence="3 15">Carbohydrate biosynthesis; gluconeogenesis.</text>
</comment>
<feature type="domain" description="PEP-utilising enzyme C-terminal" evidence="18">
    <location>
        <begin position="484"/>
        <end position="793"/>
    </location>
</feature>
<dbReference type="GO" id="GO:0005524">
    <property type="term" value="F:ATP binding"/>
    <property type="evidence" value="ECO:0007669"/>
    <property type="project" value="UniProtKB-KW"/>
</dbReference>
<dbReference type="EC" id="2.7.9.2" evidence="5 15"/>
<evidence type="ECO:0000256" key="7">
    <source>
        <dbReference type="ARBA" id="ARBA00022679"/>
    </source>
</evidence>
<evidence type="ECO:0000256" key="6">
    <source>
        <dbReference type="ARBA" id="ARBA00021623"/>
    </source>
</evidence>
<dbReference type="Gene3D" id="3.20.20.60">
    <property type="entry name" value="Phosphoenolpyruvate-binding domains"/>
    <property type="match status" value="1"/>
</dbReference>
<keyword evidence="19" id="KW-0670">Pyruvate</keyword>
<keyword evidence="9 15" id="KW-0547">Nucleotide-binding</keyword>
<evidence type="ECO:0000259" key="18">
    <source>
        <dbReference type="Pfam" id="PF02896"/>
    </source>
</evidence>
<organism evidence="19 20">
    <name type="scientific">Fodinibius halophilus</name>
    <dbReference type="NCBI Taxonomy" id="1736908"/>
    <lineage>
        <taxon>Bacteria</taxon>
        <taxon>Pseudomonadati</taxon>
        <taxon>Balneolota</taxon>
        <taxon>Balneolia</taxon>
        <taxon>Balneolales</taxon>
        <taxon>Balneolaceae</taxon>
        <taxon>Fodinibius</taxon>
    </lineage>
</organism>
<dbReference type="Gene3D" id="3.30.1490.20">
    <property type="entry name" value="ATP-grasp fold, A domain"/>
    <property type="match status" value="1"/>
</dbReference>
<keyword evidence="8 15" id="KW-0479">Metal-binding</keyword>
<dbReference type="FunFam" id="3.30.1490.20:FF:000010">
    <property type="entry name" value="Phosphoenolpyruvate synthase"/>
    <property type="match status" value="1"/>
</dbReference>
<dbReference type="EMBL" id="JAALLS010000026">
    <property type="protein sequence ID" value="NGP89864.1"/>
    <property type="molecule type" value="Genomic_DNA"/>
</dbReference>
<comment type="cofactor">
    <cofactor evidence="1 15">
        <name>Mg(2+)</name>
        <dbReference type="ChEBI" id="CHEBI:18420"/>
    </cofactor>
</comment>
<evidence type="ECO:0000256" key="4">
    <source>
        <dbReference type="ARBA" id="ARBA00007837"/>
    </source>
</evidence>
<evidence type="ECO:0000256" key="8">
    <source>
        <dbReference type="ARBA" id="ARBA00022723"/>
    </source>
</evidence>
<dbReference type="NCBIfam" id="TIGR01418">
    <property type="entry name" value="PEP_synth"/>
    <property type="match status" value="1"/>
</dbReference>
<dbReference type="RefSeq" id="WP_165271044.1">
    <property type="nucleotide sequence ID" value="NZ_JAALLS010000026.1"/>
</dbReference>
<feature type="domain" description="Pyruvate phosphate dikinase AMP/ATP-binding" evidence="17">
    <location>
        <begin position="22"/>
        <end position="345"/>
    </location>
</feature>
<name>A0A6M1TGE6_9BACT</name>
<dbReference type="GO" id="GO:0046872">
    <property type="term" value="F:metal ion binding"/>
    <property type="evidence" value="ECO:0007669"/>
    <property type="project" value="UniProtKB-KW"/>
</dbReference>
<evidence type="ECO:0000313" key="20">
    <source>
        <dbReference type="Proteomes" id="UP000479132"/>
    </source>
</evidence>
<evidence type="ECO:0000313" key="19">
    <source>
        <dbReference type="EMBL" id="NGP89864.1"/>
    </source>
</evidence>
<dbReference type="AlphaFoldDB" id="A0A6M1TGE6"/>
<evidence type="ECO:0000256" key="2">
    <source>
        <dbReference type="ARBA" id="ARBA00002988"/>
    </source>
</evidence>
<dbReference type="Pfam" id="PF00391">
    <property type="entry name" value="PEP-utilizers"/>
    <property type="match status" value="1"/>
</dbReference>
<keyword evidence="20" id="KW-1185">Reference proteome</keyword>
<evidence type="ECO:0000256" key="15">
    <source>
        <dbReference type="PIRNR" id="PIRNR000854"/>
    </source>
</evidence>
<dbReference type="PIRSF" id="PIRSF000854">
    <property type="entry name" value="PEP_synthase"/>
    <property type="match status" value="1"/>
</dbReference>
<dbReference type="PROSITE" id="PS00742">
    <property type="entry name" value="PEP_ENZYMES_2"/>
    <property type="match status" value="1"/>
</dbReference>
<dbReference type="InterPro" id="IPR013815">
    <property type="entry name" value="ATP_grasp_subdomain_1"/>
</dbReference>
<dbReference type="InterPro" id="IPR008279">
    <property type="entry name" value="PEP-util_enz_mobile_dom"/>
</dbReference>
<evidence type="ECO:0000256" key="11">
    <source>
        <dbReference type="ARBA" id="ARBA00022840"/>
    </source>
</evidence>
<evidence type="ECO:0000256" key="10">
    <source>
        <dbReference type="ARBA" id="ARBA00022777"/>
    </source>
</evidence>
<comment type="similarity">
    <text evidence="4 15">Belongs to the PEP-utilizing enzyme family.</text>
</comment>
<dbReference type="Gene3D" id="3.30.470.20">
    <property type="entry name" value="ATP-grasp fold, B domain"/>
    <property type="match status" value="1"/>
</dbReference>
<dbReference type="InterPro" id="IPR002192">
    <property type="entry name" value="PPDK_AMP/ATP-bd"/>
</dbReference>
<dbReference type="InterPro" id="IPR018274">
    <property type="entry name" value="PEP_util_AS"/>
</dbReference>
<feature type="domain" description="PEP-utilising enzyme mobile" evidence="16">
    <location>
        <begin position="389"/>
        <end position="459"/>
    </location>
</feature>
<protein>
    <recommendedName>
        <fullName evidence="6 15">Phosphoenolpyruvate synthase</fullName>
        <shortName evidence="15">PEP synthase</shortName>
        <ecNumber evidence="5 15">2.7.9.2</ecNumber>
    </recommendedName>
    <alternativeName>
        <fullName evidence="13 15">Pyruvate, water dikinase</fullName>
    </alternativeName>
</protein>
<keyword evidence="10 15" id="KW-0418">Kinase</keyword>
<dbReference type="Proteomes" id="UP000479132">
    <property type="component" value="Unassembled WGS sequence"/>
</dbReference>
<dbReference type="SUPFAM" id="SSF52009">
    <property type="entry name" value="Phosphohistidine domain"/>
    <property type="match status" value="1"/>
</dbReference>
<dbReference type="Gene3D" id="3.50.30.10">
    <property type="entry name" value="Phosphohistidine domain"/>
    <property type="match status" value="1"/>
</dbReference>
<dbReference type="NCBIfam" id="NF005057">
    <property type="entry name" value="PRK06464.1"/>
    <property type="match status" value="1"/>
</dbReference>
<evidence type="ECO:0000256" key="13">
    <source>
        <dbReference type="ARBA" id="ARBA00033470"/>
    </source>
</evidence>
<comment type="function">
    <text evidence="2 15">Catalyzes the phosphorylation of pyruvate to phosphoenolpyruvate.</text>
</comment>
<dbReference type="PANTHER" id="PTHR43030:SF1">
    <property type="entry name" value="PHOSPHOENOLPYRUVATE SYNTHASE"/>
    <property type="match status" value="1"/>
</dbReference>
<evidence type="ECO:0000256" key="1">
    <source>
        <dbReference type="ARBA" id="ARBA00001946"/>
    </source>
</evidence>
<evidence type="ECO:0000259" key="17">
    <source>
        <dbReference type="Pfam" id="PF01326"/>
    </source>
</evidence>
<accession>A0A6M1TGE6</accession>
<evidence type="ECO:0000259" key="16">
    <source>
        <dbReference type="Pfam" id="PF00391"/>
    </source>
</evidence>
<dbReference type="InterPro" id="IPR023151">
    <property type="entry name" value="PEP_util_CS"/>
</dbReference>
<dbReference type="FunFam" id="3.30.470.20:FF:000017">
    <property type="entry name" value="Phosphoenolpyruvate synthase"/>
    <property type="match status" value="1"/>
</dbReference>
<evidence type="ECO:0000256" key="9">
    <source>
        <dbReference type="ARBA" id="ARBA00022741"/>
    </source>
</evidence>
<gene>
    <name evidence="19" type="primary">ppsA</name>
    <name evidence="19" type="ORF">G3569_16010</name>
</gene>
<dbReference type="PANTHER" id="PTHR43030">
    <property type="entry name" value="PHOSPHOENOLPYRUVATE SYNTHASE"/>
    <property type="match status" value="1"/>
</dbReference>